<comment type="caution">
    <text evidence="1">The sequence shown here is derived from an EMBL/GenBank/DDBJ whole genome shotgun (WGS) entry which is preliminary data.</text>
</comment>
<accession>A0A0W8FGI4</accession>
<sequence>MEIGYGESDGSIKVLPLGVPVERGRAEAGSQGWPISWGKYPAGRGVPVRSLFSRTCNPQSLIILR</sequence>
<evidence type="ECO:0000313" key="1">
    <source>
        <dbReference type="EMBL" id="KUG19977.1"/>
    </source>
</evidence>
<name>A0A0W8FGI4_9ZZZZ</name>
<dbReference type="AlphaFoldDB" id="A0A0W8FGI4"/>
<gene>
    <name evidence="1" type="ORF">ASZ90_010301</name>
</gene>
<protein>
    <submittedName>
        <fullName evidence="1">Uncharacterized protein</fullName>
    </submittedName>
</protein>
<proteinExistence type="predicted"/>
<reference evidence="1" key="1">
    <citation type="journal article" date="2015" name="Proc. Natl. Acad. Sci. U.S.A.">
        <title>Networks of energetic and metabolic interactions define dynamics in microbial communities.</title>
        <authorList>
            <person name="Embree M."/>
            <person name="Liu J.K."/>
            <person name="Al-Bassam M.M."/>
            <person name="Zengler K."/>
        </authorList>
    </citation>
    <scope>NUCLEOTIDE SEQUENCE</scope>
</reference>
<organism evidence="1">
    <name type="scientific">hydrocarbon metagenome</name>
    <dbReference type="NCBI Taxonomy" id="938273"/>
    <lineage>
        <taxon>unclassified sequences</taxon>
        <taxon>metagenomes</taxon>
        <taxon>ecological metagenomes</taxon>
    </lineage>
</organism>
<dbReference type="EMBL" id="LNQE01001239">
    <property type="protein sequence ID" value="KUG19977.1"/>
    <property type="molecule type" value="Genomic_DNA"/>
</dbReference>